<dbReference type="InterPro" id="IPR012544">
    <property type="entry name" value="PHb"/>
</dbReference>
<feature type="domain" description="Bacterial Pleckstrin homology" evidence="1">
    <location>
        <begin position="5"/>
        <end position="117"/>
    </location>
</feature>
<dbReference type="PANTHER" id="PTHR35796">
    <property type="entry name" value="HYPOTHETICAL CYTOSOLIC PROTEIN"/>
    <property type="match status" value="1"/>
</dbReference>
<gene>
    <name evidence="2" type="ORF">KCG44_13385</name>
</gene>
<dbReference type="EMBL" id="JAGSPA010000005">
    <property type="protein sequence ID" value="MBV7257773.1"/>
    <property type="molecule type" value="Genomic_DNA"/>
</dbReference>
<evidence type="ECO:0000313" key="3">
    <source>
        <dbReference type="Proteomes" id="UP000722336"/>
    </source>
</evidence>
<sequence length="122" mass="13632">MGLFSSHEITPGEIQEKFGQHLLPDENVLAAFKTIRDIAFLTDLRFVMIDVQGLTGSKVDVASVPYKSITRFSVESAGTLDLDTDMKIWVSSRSQPFEVKISRKSDPALIQRLLAERVLAHN</sequence>
<name>A0ABS6SH73_9SPHN</name>
<dbReference type="CDD" id="cd13225">
    <property type="entry name" value="PH-like_bacteria"/>
    <property type="match status" value="1"/>
</dbReference>
<evidence type="ECO:0000259" key="1">
    <source>
        <dbReference type="Pfam" id="PF08000"/>
    </source>
</evidence>
<dbReference type="Pfam" id="PF08000">
    <property type="entry name" value="bPH_1"/>
    <property type="match status" value="1"/>
</dbReference>
<protein>
    <submittedName>
        <fullName evidence="2">PH domain-containing protein</fullName>
    </submittedName>
</protein>
<evidence type="ECO:0000313" key="2">
    <source>
        <dbReference type="EMBL" id="MBV7257773.1"/>
    </source>
</evidence>
<dbReference type="Proteomes" id="UP000722336">
    <property type="component" value="Unassembled WGS sequence"/>
</dbReference>
<keyword evidence="3" id="KW-1185">Reference proteome</keyword>
<comment type="caution">
    <text evidence="2">The sequence shown here is derived from an EMBL/GenBank/DDBJ whole genome shotgun (WGS) entry which is preliminary data.</text>
</comment>
<reference evidence="2 3" key="1">
    <citation type="submission" date="2021-04" db="EMBL/GenBank/DDBJ databases">
        <authorList>
            <person name="Pira H."/>
            <person name="Risdian C."/>
            <person name="Wink J."/>
        </authorList>
    </citation>
    <scope>NUCLEOTIDE SEQUENCE [LARGE SCALE GENOMIC DNA]</scope>
    <source>
        <strain evidence="2 3">WHA3</strain>
    </source>
</reference>
<dbReference type="PANTHER" id="PTHR35796:SF3">
    <property type="entry name" value="BHLH DOMAIN-CONTAINING PROTEIN"/>
    <property type="match status" value="1"/>
</dbReference>
<proteinExistence type="predicted"/>
<accession>A0ABS6SH73</accession>
<organism evidence="2 3">
    <name type="scientific">Pacificimonas pallii</name>
    <dbReference type="NCBI Taxonomy" id="2827236"/>
    <lineage>
        <taxon>Bacteria</taxon>
        <taxon>Pseudomonadati</taxon>
        <taxon>Pseudomonadota</taxon>
        <taxon>Alphaproteobacteria</taxon>
        <taxon>Sphingomonadales</taxon>
        <taxon>Sphingosinicellaceae</taxon>
        <taxon>Pacificimonas</taxon>
    </lineage>
</organism>
<dbReference type="RefSeq" id="WP_218446623.1">
    <property type="nucleotide sequence ID" value="NZ_JAGSPA010000005.1"/>
</dbReference>